<dbReference type="AlphaFoldDB" id="A0A268NW48"/>
<evidence type="ECO:0000313" key="10">
    <source>
        <dbReference type="Proteomes" id="UP000216207"/>
    </source>
</evidence>
<dbReference type="RefSeq" id="WP_095327237.1">
    <property type="nucleotide sequence ID" value="NZ_NPCC01000036.1"/>
</dbReference>
<keyword evidence="5 7" id="KW-1133">Transmembrane helix</keyword>
<dbReference type="GO" id="GO:0005886">
    <property type="term" value="C:plasma membrane"/>
    <property type="evidence" value="ECO:0007669"/>
    <property type="project" value="UniProtKB-SubCell"/>
</dbReference>
<keyword evidence="4 7" id="KW-0812">Transmembrane</keyword>
<keyword evidence="6 7" id="KW-0472">Membrane</keyword>
<evidence type="ECO:0000256" key="7">
    <source>
        <dbReference type="RuleBase" id="RU363032"/>
    </source>
</evidence>
<dbReference type="Pfam" id="PF00528">
    <property type="entry name" value="BPD_transp_1"/>
    <property type="match status" value="1"/>
</dbReference>
<evidence type="ECO:0000313" key="9">
    <source>
        <dbReference type="EMBL" id="PAE87310.1"/>
    </source>
</evidence>
<dbReference type="InterPro" id="IPR000515">
    <property type="entry name" value="MetI-like"/>
</dbReference>
<dbReference type="EMBL" id="NPCC01000036">
    <property type="protein sequence ID" value="PAE87310.1"/>
    <property type="molecule type" value="Genomic_DNA"/>
</dbReference>
<keyword evidence="9" id="KW-0547">Nucleotide-binding</keyword>
<feature type="transmembrane region" description="Helical" evidence="7">
    <location>
        <begin position="104"/>
        <end position="130"/>
    </location>
</feature>
<comment type="similarity">
    <text evidence="7">Belongs to the binding-protein-dependent transport system permease family.</text>
</comment>
<proteinExistence type="inferred from homology"/>
<protein>
    <submittedName>
        <fullName evidence="9">Sugar ABC transporter ATP-binding protein</fullName>
    </submittedName>
</protein>
<feature type="domain" description="ABC transmembrane type-1" evidence="8">
    <location>
        <begin position="105"/>
        <end position="295"/>
    </location>
</feature>
<dbReference type="CDD" id="cd06261">
    <property type="entry name" value="TM_PBP2"/>
    <property type="match status" value="1"/>
</dbReference>
<name>A0A268NW48_SHOCL</name>
<feature type="transmembrane region" description="Helical" evidence="7">
    <location>
        <begin position="142"/>
        <end position="164"/>
    </location>
</feature>
<dbReference type="PROSITE" id="PS50928">
    <property type="entry name" value="ABC_TM1"/>
    <property type="match status" value="1"/>
</dbReference>
<organism evidence="9 10">
    <name type="scientific">Shouchella clausii</name>
    <name type="common">Alkalihalobacillus clausii</name>
    <dbReference type="NCBI Taxonomy" id="79880"/>
    <lineage>
        <taxon>Bacteria</taxon>
        <taxon>Bacillati</taxon>
        <taxon>Bacillota</taxon>
        <taxon>Bacilli</taxon>
        <taxon>Bacillales</taxon>
        <taxon>Bacillaceae</taxon>
        <taxon>Shouchella</taxon>
    </lineage>
</organism>
<evidence type="ECO:0000256" key="4">
    <source>
        <dbReference type="ARBA" id="ARBA00022692"/>
    </source>
</evidence>
<dbReference type="GO" id="GO:0005524">
    <property type="term" value="F:ATP binding"/>
    <property type="evidence" value="ECO:0007669"/>
    <property type="project" value="UniProtKB-KW"/>
</dbReference>
<comment type="subcellular location">
    <subcellularLocation>
        <location evidence="1 7">Cell membrane</location>
        <topology evidence="1 7">Multi-pass membrane protein</topology>
    </subcellularLocation>
</comment>
<keyword evidence="2 7" id="KW-0813">Transport</keyword>
<evidence type="ECO:0000256" key="2">
    <source>
        <dbReference type="ARBA" id="ARBA00022448"/>
    </source>
</evidence>
<sequence length="310" mass="35320">MLLEERYQANRQIEPVQPARMPGPINQTKPVFKNYTRQKKLDRLMIYLMLVVLSILFILPFLWMVSTSIKTESQAISYPPTLWPAPFDFANYREVFELVPFLQFYWNTIVVTGLTVIGTVASSAVVAYAFARIKGRGRGVWFILLLCTMMLPPQVTMIPVYLIFTELGWVNTFLPLVVPAFLGNAFFIFLLRQFFRAIPKELEESAIIDGCSLFGIFWRIVVPLSKPALITVAILSFMGSWNDFLTPLIYLNDIDKYTLALGLQMFNGQQTMQWGPMMAASTMVIFPLVVLFFIAQKHFIQGIALSGIKG</sequence>
<evidence type="ECO:0000256" key="5">
    <source>
        <dbReference type="ARBA" id="ARBA00022989"/>
    </source>
</evidence>
<dbReference type="SUPFAM" id="SSF161098">
    <property type="entry name" value="MetI-like"/>
    <property type="match status" value="1"/>
</dbReference>
<dbReference type="PANTHER" id="PTHR43744:SF12">
    <property type="entry name" value="ABC TRANSPORTER PERMEASE PROTEIN MG189-RELATED"/>
    <property type="match status" value="1"/>
</dbReference>
<dbReference type="InterPro" id="IPR035906">
    <property type="entry name" value="MetI-like_sf"/>
</dbReference>
<evidence type="ECO:0000256" key="1">
    <source>
        <dbReference type="ARBA" id="ARBA00004651"/>
    </source>
</evidence>
<feature type="transmembrane region" description="Helical" evidence="7">
    <location>
        <begin position="274"/>
        <end position="295"/>
    </location>
</feature>
<accession>A0A268NW48</accession>
<dbReference type="GO" id="GO:0055085">
    <property type="term" value="P:transmembrane transport"/>
    <property type="evidence" value="ECO:0007669"/>
    <property type="project" value="InterPro"/>
</dbReference>
<comment type="caution">
    <text evidence="9">The sequence shown here is derived from an EMBL/GenBank/DDBJ whole genome shotgun (WGS) entry which is preliminary data.</text>
</comment>
<dbReference type="Proteomes" id="UP000216207">
    <property type="component" value="Unassembled WGS sequence"/>
</dbReference>
<reference evidence="9 10" key="1">
    <citation type="submission" date="2017-07" db="EMBL/GenBank/DDBJ databases">
        <title>Isolation and whole genome analysis of endospore-forming bacteria from heroin.</title>
        <authorList>
            <person name="Kalinowski J."/>
            <person name="Ahrens B."/>
            <person name="Al-Dilaimi A."/>
            <person name="Winkler A."/>
            <person name="Wibberg D."/>
            <person name="Schleenbecker U."/>
            <person name="Ruckert C."/>
            <person name="Wolfel R."/>
            <person name="Grass G."/>
        </authorList>
    </citation>
    <scope>NUCLEOTIDE SEQUENCE [LARGE SCALE GENOMIC DNA]</scope>
    <source>
        <strain evidence="9 10">7539</strain>
    </source>
</reference>
<evidence type="ECO:0000256" key="3">
    <source>
        <dbReference type="ARBA" id="ARBA00022475"/>
    </source>
</evidence>
<gene>
    <name evidence="9" type="ORF">CHH72_19200</name>
</gene>
<keyword evidence="3" id="KW-1003">Cell membrane</keyword>
<evidence type="ECO:0000256" key="6">
    <source>
        <dbReference type="ARBA" id="ARBA00023136"/>
    </source>
</evidence>
<keyword evidence="9" id="KW-0067">ATP-binding</keyword>
<feature type="transmembrane region" description="Helical" evidence="7">
    <location>
        <begin position="44"/>
        <end position="63"/>
    </location>
</feature>
<dbReference type="PANTHER" id="PTHR43744">
    <property type="entry name" value="ABC TRANSPORTER PERMEASE PROTEIN MG189-RELATED-RELATED"/>
    <property type="match status" value="1"/>
</dbReference>
<feature type="transmembrane region" description="Helical" evidence="7">
    <location>
        <begin position="176"/>
        <end position="195"/>
    </location>
</feature>
<dbReference type="Gene3D" id="1.10.3720.10">
    <property type="entry name" value="MetI-like"/>
    <property type="match status" value="1"/>
</dbReference>
<evidence type="ECO:0000259" key="8">
    <source>
        <dbReference type="PROSITE" id="PS50928"/>
    </source>
</evidence>
<feature type="transmembrane region" description="Helical" evidence="7">
    <location>
        <begin position="216"/>
        <end position="238"/>
    </location>
</feature>